<dbReference type="Proteomes" id="UP001500630">
    <property type="component" value="Unassembled WGS sequence"/>
</dbReference>
<proteinExistence type="predicted"/>
<gene>
    <name evidence="3" type="ORF">GCM10022419_009730</name>
</gene>
<keyword evidence="2" id="KW-0812">Transmembrane</keyword>
<protein>
    <recommendedName>
        <fullName evidence="5">CU044_5270 family protein</fullName>
    </recommendedName>
</protein>
<organism evidence="3 4">
    <name type="scientific">Nonomuraea rosea</name>
    <dbReference type="NCBI Taxonomy" id="638574"/>
    <lineage>
        <taxon>Bacteria</taxon>
        <taxon>Bacillati</taxon>
        <taxon>Actinomycetota</taxon>
        <taxon>Actinomycetes</taxon>
        <taxon>Streptosporangiales</taxon>
        <taxon>Streptosporangiaceae</taxon>
        <taxon>Nonomuraea</taxon>
    </lineage>
</organism>
<accession>A0ABP6VFE5</accession>
<dbReference type="EMBL" id="BAABDQ010000002">
    <property type="protein sequence ID" value="GAA3532672.1"/>
    <property type="molecule type" value="Genomic_DNA"/>
</dbReference>
<dbReference type="RefSeq" id="WP_345559065.1">
    <property type="nucleotide sequence ID" value="NZ_BAABDQ010000002.1"/>
</dbReference>
<keyword evidence="2" id="KW-0472">Membrane</keyword>
<feature type="region of interest" description="Disordered" evidence="1">
    <location>
        <begin position="1"/>
        <end position="20"/>
    </location>
</feature>
<reference evidence="4" key="1">
    <citation type="journal article" date="2019" name="Int. J. Syst. Evol. Microbiol.">
        <title>The Global Catalogue of Microorganisms (GCM) 10K type strain sequencing project: providing services to taxonomists for standard genome sequencing and annotation.</title>
        <authorList>
            <consortium name="The Broad Institute Genomics Platform"/>
            <consortium name="The Broad Institute Genome Sequencing Center for Infectious Disease"/>
            <person name="Wu L."/>
            <person name="Ma J."/>
        </authorList>
    </citation>
    <scope>NUCLEOTIDE SEQUENCE [LARGE SCALE GENOMIC DNA]</scope>
    <source>
        <strain evidence="4">JCM 17326</strain>
    </source>
</reference>
<feature type="compositionally biased region" description="Basic and acidic residues" evidence="1">
    <location>
        <begin position="1"/>
        <end position="13"/>
    </location>
</feature>
<evidence type="ECO:0000313" key="4">
    <source>
        <dbReference type="Proteomes" id="UP001500630"/>
    </source>
</evidence>
<evidence type="ECO:0000256" key="2">
    <source>
        <dbReference type="SAM" id="Phobius"/>
    </source>
</evidence>
<feature type="transmembrane region" description="Helical" evidence="2">
    <location>
        <begin position="93"/>
        <end position="114"/>
    </location>
</feature>
<keyword evidence="2" id="KW-1133">Transmembrane helix</keyword>
<evidence type="ECO:0008006" key="5">
    <source>
        <dbReference type="Google" id="ProtNLM"/>
    </source>
</evidence>
<sequence>MNELDILRNHHDSLPGPSPEATARARALLTAEARTAAEQPPVVAAERSPVAVAVAERLPVAVDSTPAGTEQPMVDEEAGARRTFWPRPFRGRVILRGGIVLAVAAAMVVGVITMRGGLGGAAPAGAAELLQNAAAASAESAAPRPGQFTYVDRLDYTWAVAIKPGGVTYEYTQDVRREVWIPAGDPGKALARSTFAEPVRADGGSTVEGGMRPDGTVEYQRAGQCAMDVLRVPVAGIHGLEPGELLAKVRKDAETMVRSEEPGAVKQTEDQVARMIERTTVMELFRLAESPLVDARGRATVFEAVAGLPTATLVPDLTDPAGRHGLGVSVRYQGPDGWEREELIFEPETYAFLGWRSWTQIQQADGRMKETMRAGTAVFGTKVVDAMPEVPRDAGAPTLC</sequence>
<comment type="caution">
    <text evidence="3">The sequence shown here is derived from an EMBL/GenBank/DDBJ whole genome shotgun (WGS) entry which is preliminary data.</text>
</comment>
<evidence type="ECO:0000313" key="3">
    <source>
        <dbReference type="EMBL" id="GAA3532672.1"/>
    </source>
</evidence>
<name>A0ABP6VFE5_9ACTN</name>
<evidence type="ECO:0000256" key="1">
    <source>
        <dbReference type="SAM" id="MobiDB-lite"/>
    </source>
</evidence>
<keyword evidence="4" id="KW-1185">Reference proteome</keyword>